<feature type="transmembrane region" description="Helical" evidence="5">
    <location>
        <begin position="262"/>
        <end position="282"/>
    </location>
</feature>
<evidence type="ECO:0000313" key="8">
    <source>
        <dbReference type="Proteomes" id="UP000054683"/>
    </source>
</evidence>
<dbReference type="GO" id="GO:0046943">
    <property type="term" value="F:carboxylic acid transmembrane transporter activity"/>
    <property type="evidence" value="ECO:0007669"/>
    <property type="project" value="TreeGrafter"/>
</dbReference>
<evidence type="ECO:0000256" key="1">
    <source>
        <dbReference type="ARBA" id="ARBA00004141"/>
    </source>
</evidence>
<comment type="subcellular location">
    <subcellularLocation>
        <location evidence="1">Membrane</location>
        <topology evidence="1">Multi-pass membrane protein</topology>
    </subcellularLocation>
</comment>
<dbReference type="Gene3D" id="1.20.1250.20">
    <property type="entry name" value="MFS general substrate transporter like domains"/>
    <property type="match status" value="1"/>
</dbReference>
<keyword evidence="2 5" id="KW-0812">Transmembrane</keyword>
<evidence type="ECO:0000256" key="5">
    <source>
        <dbReference type="SAM" id="Phobius"/>
    </source>
</evidence>
<feature type="transmembrane region" description="Helical" evidence="5">
    <location>
        <begin position="21"/>
        <end position="47"/>
    </location>
</feature>
<dbReference type="PANTHER" id="PTHR23508:SF10">
    <property type="entry name" value="CARBOXYLIC ACID TRANSPORTER PROTEIN HOMOLOG"/>
    <property type="match status" value="1"/>
</dbReference>
<feature type="transmembrane region" description="Helical" evidence="5">
    <location>
        <begin position="385"/>
        <end position="409"/>
    </location>
</feature>
<feature type="transmembrane region" description="Helical" evidence="5">
    <location>
        <begin position="177"/>
        <end position="199"/>
    </location>
</feature>
<feature type="transmembrane region" description="Helical" evidence="5">
    <location>
        <begin position="150"/>
        <end position="171"/>
    </location>
</feature>
<evidence type="ECO:0000313" key="7">
    <source>
        <dbReference type="EMBL" id="SAL72671.1"/>
    </source>
</evidence>
<dbReference type="RefSeq" id="WP_062092868.1">
    <property type="nucleotide sequence ID" value="NZ_FCOK02000124.1"/>
</dbReference>
<dbReference type="InterPro" id="IPR005829">
    <property type="entry name" value="Sugar_transporter_CS"/>
</dbReference>
<dbReference type="InterPro" id="IPR011701">
    <property type="entry name" value="MFS"/>
</dbReference>
<keyword evidence="3 5" id="KW-1133">Transmembrane helix</keyword>
<dbReference type="PROSITE" id="PS50850">
    <property type="entry name" value="MFS"/>
    <property type="match status" value="1"/>
</dbReference>
<feature type="transmembrane region" description="Helical" evidence="5">
    <location>
        <begin position="415"/>
        <end position="437"/>
    </location>
</feature>
<feature type="transmembrane region" description="Helical" evidence="5">
    <location>
        <begin position="59"/>
        <end position="79"/>
    </location>
</feature>
<feature type="transmembrane region" description="Helical" evidence="5">
    <location>
        <begin position="294"/>
        <end position="314"/>
    </location>
</feature>
<organism evidence="7 8">
    <name type="scientific">Caballeronia udeis</name>
    <dbReference type="NCBI Taxonomy" id="1232866"/>
    <lineage>
        <taxon>Bacteria</taxon>
        <taxon>Pseudomonadati</taxon>
        <taxon>Pseudomonadota</taxon>
        <taxon>Betaproteobacteria</taxon>
        <taxon>Burkholderiales</taxon>
        <taxon>Burkholderiaceae</taxon>
        <taxon>Caballeronia</taxon>
    </lineage>
</organism>
<evidence type="ECO:0000256" key="2">
    <source>
        <dbReference type="ARBA" id="ARBA00022692"/>
    </source>
</evidence>
<feature type="domain" description="Major facilitator superfamily (MFS) profile" evidence="6">
    <location>
        <begin position="25"/>
        <end position="439"/>
    </location>
</feature>
<dbReference type="AlphaFoldDB" id="A0A158JW96"/>
<dbReference type="EMBL" id="FCOK02000124">
    <property type="protein sequence ID" value="SAL72671.1"/>
    <property type="molecule type" value="Genomic_DNA"/>
</dbReference>
<dbReference type="OrthoDB" id="7066727at2"/>
<reference evidence="7 8" key="1">
    <citation type="submission" date="2016-01" db="EMBL/GenBank/DDBJ databases">
        <authorList>
            <person name="Oliw E.H."/>
        </authorList>
    </citation>
    <scope>NUCLEOTIDE SEQUENCE [LARGE SCALE GENOMIC DNA]</scope>
    <source>
        <strain evidence="7">LMG 27134</strain>
    </source>
</reference>
<keyword evidence="4 5" id="KW-0472">Membrane</keyword>
<feature type="transmembrane region" description="Helical" evidence="5">
    <location>
        <begin position="348"/>
        <end position="373"/>
    </location>
</feature>
<dbReference type="PROSITE" id="PS00217">
    <property type="entry name" value="SUGAR_TRANSPORT_2"/>
    <property type="match status" value="1"/>
</dbReference>
<sequence>MNTLPTRDVRELIDTHPVSLFQFRIVALCFLVVALDGFDTAAIGFLAPYVRGEWALAPAAMASMFGAGLFGLMLGAFLFGPLADRVGRRTILVCAVAWFGLACFASAFSPSLTVLIVLRFITGLGLGGAMPNAITLTAEYCPERRRSTMLTTMFCGFSLGGAFGGLVTASLAEHFGWRSVLLAGGLAPLFLVPVLLLLLPESVRFMIAKGAPHERIARTMRHLAPSVSLDDDQPFTVVDAKASSPLTSVLELFRHGRWRSTLLLWITFVMGLLIIYLLSSWLPTFLHAAGTSLHSAALISALMQTGGIVGALGMGTAMDRVQPTRVIAIAYCLGSAAIFAIGRTDSLILTGMAVFLTGCCISGSQSCISVMAASYYPTHCRATGVSWASGIGRMGSVVGSMAGAAMLAAGWRGATIFSVMAIPALLAAASMFALGTLKRMA</sequence>
<feature type="transmembrane region" description="Helical" evidence="5">
    <location>
        <begin position="114"/>
        <end position="138"/>
    </location>
</feature>
<accession>A0A158JW96</accession>
<feature type="transmembrane region" description="Helical" evidence="5">
    <location>
        <begin position="326"/>
        <end position="342"/>
    </location>
</feature>
<proteinExistence type="predicted"/>
<name>A0A158JW96_9BURK</name>
<evidence type="ECO:0000256" key="4">
    <source>
        <dbReference type="ARBA" id="ARBA00023136"/>
    </source>
</evidence>
<dbReference type="InterPro" id="IPR020846">
    <property type="entry name" value="MFS_dom"/>
</dbReference>
<dbReference type="GO" id="GO:0005886">
    <property type="term" value="C:plasma membrane"/>
    <property type="evidence" value="ECO:0007669"/>
    <property type="project" value="TreeGrafter"/>
</dbReference>
<gene>
    <name evidence="7" type="ORF">AWB69_08850</name>
</gene>
<evidence type="ECO:0000256" key="3">
    <source>
        <dbReference type="ARBA" id="ARBA00022989"/>
    </source>
</evidence>
<protein>
    <submittedName>
        <fullName evidence="7">4-hydroxybenzoate transporter</fullName>
    </submittedName>
</protein>
<feature type="transmembrane region" description="Helical" evidence="5">
    <location>
        <begin position="91"/>
        <end position="108"/>
    </location>
</feature>
<dbReference type="SUPFAM" id="SSF103473">
    <property type="entry name" value="MFS general substrate transporter"/>
    <property type="match status" value="1"/>
</dbReference>
<dbReference type="PANTHER" id="PTHR23508">
    <property type="entry name" value="CARBOXYLIC ACID TRANSPORTER PROTEIN HOMOLOG"/>
    <property type="match status" value="1"/>
</dbReference>
<evidence type="ECO:0000259" key="6">
    <source>
        <dbReference type="PROSITE" id="PS50850"/>
    </source>
</evidence>
<dbReference type="InterPro" id="IPR036259">
    <property type="entry name" value="MFS_trans_sf"/>
</dbReference>
<dbReference type="Proteomes" id="UP000054683">
    <property type="component" value="Unassembled WGS sequence"/>
</dbReference>
<dbReference type="CDD" id="cd17365">
    <property type="entry name" value="MFS_PcaK_like"/>
    <property type="match status" value="1"/>
</dbReference>
<dbReference type="Pfam" id="PF07690">
    <property type="entry name" value="MFS_1"/>
    <property type="match status" value="1"/>
</dbReference>